<dbReference type="STRING" id="54915.ADS79_29925"/>
<dbReference type="Proteomes" id="UP000036834">
    <property type="component" value="Unassembled WGS sequence"/>
</dbReference>
<evidence type="ECO:0000259" key="1">
    <source>
        <dbReference type="PROSITE" id="PS50164"/>
    </source>
</evidence>
<dbReference type="EMBL" id="LGIQ01000011">
    <property type="protein sequence ID" value="KNB70037.1"/>
    <property type="molecule type" value="Genomic_DNA"/>
</dbReference>
<dbReference type="Pfam" id="PF01541">
    <property type="entry name" value="GIY-YIG"/>
    <property type="match status" value="1"/>
</dbReference>
<gene>
    <name evidence="3" type="ORF">ADS79_29925</name>
    <name evidence="2" type="ORF">BRE01_64130</name>
</gene>
<sequence length="281" mass="32350">MASLYLSDILRRNGLEPKRVKLIRHSLRDKVILKCFQKGYINEYQKIQKHNFFQGCDYILSFISESGTSAKFMGCYKVGSGEAVKPSMMPLNFPAVEMFNGPLYYYDLQKVDMMSDLDGRLIIDWGRAAISWQQWATNDKAIVSIQASPRLAFNGFENVVINYDELKDIVTDPTLYENWHTALSSIYAIYLITDQTNGKLYVGSAYGTGGLLSRWKYYVRTQHGDNKGIKAVLEISPDRYENFQFSILQILPKNITAEEVIEIENLYKKKLMSNRYGMNEN</sequence>
<proteinExistence type="predicted"/>
<dbReference type="PATRIC" id="fig|54915.3.peg.5209"/>
<dbReference type="OrthoDB" id="89044at2"/>
<dbReference type="AlphaFoldDB" id="A0A0K9YN14"/>
<dbReference type="PROSITE" id="PS50164">
    <property type="entry name" value="GIY_YIG"/>
    <property type="match status" value="1"/>
</dbReference>
<evidence type="ECO:0000313" key="2">
    <source>
        <dbReference type="EMBL" id="GED72711.1"/>
    </source>
</evidence>
<evidence type="ECO:0000313" key="3">
    <source>
        <dbReference type="EMBL" id="KNB70037.1"/>
    </source>
</evidence>
<feature type="domain" description="GIY-YIG" evidence="1">
    <location>
        <begin position="185"/>
        <end position="278"/>
    </location>
</feature>
<comment type="caution">
    <text evidence="3">The sequence shown here is derived from an EMBL/GenBank/DDBJ whole genome shotgun (WGS) entry which is preliminary data.</text>
</comment>
<reference evidence="3" key="2">
    <citation type="submission" date="2015-07" db="EMBL/GenBank/DDBJ databases">
        <title>MeaNS - Measles Nucleotide Surveillance Program.</title>
        <authorList>
            <person name="Tran T."/>
            <person name="Druce J."/>
        </authorList>
    </citation>
    <scope>NUCLEOTIDE SEQUENCE</scope>
    <source>
        <strain evidence="3">DSM 9887</strain>
    </source>
</reference>
<dbReference type="Proteomes" id="UP000319578">
    <property type="component" value="Unassembled WGS sequence"/>
</dbReference>
<accession>A0A0K9YN14</accession>
<dbReference type="SUPFAM" id="SSF82771">
    <property type="entry name" value="GIY-YIG endonuclease"/>
    <property type="match status" value="1"/>
</dbReference>
<reference evidence="4" key="1">
    <citation type="submission" date="2015-07" db="EMBL/GenBank/DDBJ databases">
        <title>Genome sequencing project for genomic taxonomy and phylogenomics of Bacillus-like bacteria.</title>
        <authorList>
            <person name="Liu B."/>
            <person name="Wang J."/>
            <person name="Zhu Y."/>
            <person name="Liu G."/>
            <person name="Chen Q."/>
            <person name="Chen Z."/>
            <person name="Lan J."/>
            <person name="Che J."/>
            <person name="Ge C."/>
            <person name="Shi H."/>
            <person name="Pan Z."/>
            <person name="Liu X."/>
        </authorList>
    </citation>
    <scope>NUCLEOTIDE SEQUENCE [LARGE SCALE GENOMIC DNA]</scope>
    <source>
        <strain evidence="4">DSM 9887</strain>
    </source>
</reference>
<dbReference type="InterPro" id="IPR035901">
    <property type="entry name" value="GIY-YIG_endonuc_sf"/>
</dbReference>
<dbReference type="RefSeq" id="WP_049742081.1">
    <property type="nucleotide sequence ID" value="NZ_BJON01000033.1"/>
</dbReference>
<organism evidence="3 4">
    <name type="scientific">Brevibacillus reuszeri</name>
    <dbReference type="NCBI Taxonomy" id="54915"/>
    <lineage>
        <taxon>Bacteria</taxon>
        <taxon>Bacillati</taxon>
        <taxon>Bacillota</taxon>
        <taxon>Bacilli</taxon>
        <taxon>Bacillales</taxon>
        <taxon>Paenibacillaceae</taxon>
        <taxon>Brevibacillus</taxon>
    </lineage>
</organism>
<dbReference type="CDD" id="cd10446">
    <property type="entry name" value="GIY-YIG_unchar_1"/>
    <property type="match status" value="1"/>
</dbReference>
<name>A0A0K9YN14_9BACL</name>
<evidence type="ECO:0000313" key="5">
    <source>
        <dbReference type="Proteomes" id="UP000319578"/>
    </source>
</evidence>
<evidence type="ECO:0000313" key="4">
    <source>
        <dbReference type="Proteomes" id="UP000036834"/>
    </source>
</evidence>
<protein>
    <recommendedName>
        <fullName evidence="1">GIY-YIG domain-containing protein</fullName>
    </recommendedName>
</protein>
<keyword evidence="5" id="KW-1185">Reference proteome</keyword>
<dbReference type="InterPro" id="IPR000305">
    <property type="entry name" value="GIY-YIG_endonuc"/>
</dbReference>
<reference evidence="2 5" key="3">
    <citation type="submission" date="2019-06" db="EMBL/GenBank/DDBJ databases">
        <title>Whole genome shotgun sequence of Brevibacillus reuszeri NBRC 15719.</title>
        <authorList>
            <person name="Hosoyama A."/>
            <person name="Uohara A."/>
            <person name="Ohji S."/>
            <person name="Ichikawa N."/>
        </authorList>
    </citation>
    <scope>NUCLEOTIDE SEQUENCE [LARGE SCALE GENOMIC DNA]</scope>
    <source>
        <strain evidence="2 5">NBRC 15719</strain>
    </source>
</reference>
<dbReference type="EMBL" id="BJON01000033">
    <property type="protein sequence ID" value="GED72711.1"/>
    <property type="molecule type" value="Genomic_DNA"/>
</dbReference>
<dbReference type="Gene3D" id="3.40.1440.10">
    <property type="entry name" value="GIY-YIG endonuclease"/>
    <property type="match status" value="1"/>
</dbReference>